<dbReference type="OrthoDB" id="285364at2"/>
<evidence type="ECO:0000313" key="2">
    <source>
        <dbReference type="EMBL" id="TDD55240.1"/>
    </source>
</evidence>
<organism evidence="2 3">
    <name type="scientific">Saccharopolyspora elongata</name>
    <dbReference type="NCBI Taxonomy" id="2530387"/>
    <lineage>
        <taxon>Bacteria</taxon>
        <taxon>Bacillati</taxon>
        <taxon>Actinomycetota</taxon>
        <taxon>Actinomycetes</taxon>
        <taxon>Pseudonocardiales</taxon>
        <taxon>Pseudonocardiaceae</taxon>
        <taxon>Saccharopolyspora</taxon>
    </lineage>
</organism>
<feature type="domain" description="DUF427" evidence="1">
    <location>
        <begin position="3"/>
        <end position="86"/>
    </location>
</feature>
<comment type="caution">
    <text evidence="2">The sequence shown here is derived from an EMBL/GenBank/DDBJ whole genome shotgun (WGS) entry which is preliminary data.</text>
</comment>
<evidence type="ECO:0000259" key="1">
    <source>
        <dbReference type="Pfam" id="PF04248"/>
    </source>
</evidence>
<dbReference type="InterPro" id="IPR007361">
    <property type="entry name" value="DUF427"/>
</dbReference>
<dbReference type="Proteomes" id="UP000294947">
    <property type="component" value="Unassembled WGS sequence"/>
</dbReference>
<dbReference type="AlphaFoldDB" id="A0A4R4ZBM3"/>
<dbReference type="Pfam" id="PF04248">
    <property type="entry name" value="NTP_transf_9"/>
    <property type="match status" value="1"/>
</dbReference>
<reference evidence="2 3" key="1">
    <citation type="submission" date="2019-03" db="EMBL/GenBank/DDBJ databases">
        <title>Draft genome sequences of novel Actinobacteria.</title>
        <authorList>
            <person name="Sahin N."/>
            <person name="Ay H."/>
            <person name="Saygin H."/>
        </authorList>
    </citation>
    <scope>NUCLEOTIDE SEQUENCE [LARGE SCALE GENOMIC DNA]</scope>
    <source>
        <strain evidence="2 3">7K502</strain>
    </source>
</reference>
<keyword evidence="3" id="KW-1185">Reference proteome</keyword>
<dbReference type="PANTHER" id="PTHR34310">
    <property type="entry name" value="DUF427 DOMAIN PROTEIN (AFU_ORTHOLOGUE AFUA_3G02220)"/>
    <property type="match status" value="1"/>
</dbReference>
<evidence type="ECO:0000313" key="3">
    <source>
        <dbReference type="Proteomes" id="UP000294947"/>
    </source>
</evidence>
<sequence length="118" mass="13370">MLRAIYRGKVLAEAPRTVRVEFNHYFPPDSVNREHLGESPTRTICPWKGIAHYYNLLTDDDVESDGAWYYPHPTLLARRIKGHVAFGVGVRIEGEPEDADDRASGKPGWLRALLRGGR</sequence>
<name>A0A4R4ZBM3_9PSEU</name>
<dbReference type="RefSeq" id="WP_132481670.1">
    <property type="nucleotide sequence ID" value="NZ_SMKW01000004.1"/>
</dbReference>
<dbReference type="Gene3D" id="2.170.150.40">
    <property type="entry name" value="Domain of unknown function (DUF427)"/>
    <property type="match status" value="1"/>
</dbReference>
<protein>
    <submittedName>
        <fullName evidence="2">DUF427 domain-containing protein</fullName>
    </submittedName>
</protein>
<gene>
    <name evidence="2" type="ORF">E1288_05460</name>
</gene>
<accession>A0A4R4ZBM3</accession>
<dbReference type="EMBL" id="SMKW01000004">
    <property type="protein sequence ID" value="TDD55240.1"/>
    <property type="molecule type" value="Genomic_DNA"/>
</dbReference>
<proteinExistence type="predicted"/>
<dbReference type="PANTHER" id="PTHR34310:SF5">
    <property type="entry name" value="DUF427 DOMAIN PROTEIN (AFU_ORTHOLOGUE AFUA_3G02220)"/>
    <property type="match status" value="1"/>
</dbReference>
<dbReference type="InterPro" id="IPR038694">
    <property type="entry name" value="DUF427_sf"/>
</dbReference>